<evidence type="ECO:0000313" key="14">
    <source>
        <dbReference type="EMBL" id="KAL3844317.1"/>
    </source>
</evidence>
<reference evidence="14 15" key="1">
    <citation type="submission" date="2024-12" db="EMBL/GenBank/DDBJ databases">
        <title>The unique morphological basis and parallel evolutionary history of personate flowers in Penstemon.</title>
        <authorList>
            <person name="Depatie T.H."/>
            <person name="Wessinger C.A."/>
        </authorList>
    </citation>
    <scope>NUCLEOTIDE SEQUENCE [LARGE SCALE GENOMIC DNA]</scope>
    <source>
        <strain evidence="14">WTNN_2</strain>
        <tissue evidence="14">Leaf</tissue>
    </source>
</reference>
<dbReference type="PANTHER" id="PTHR32382:SF6">
    <property type="entry name" value="FASCICLIN-LIKE ARABINOGALACTAN PROTEIN 14"/>
    <property type="match status" value="1"/>
</dbReference>
<dbReference type="InterPro" id="IPR000782">
    <property type="entry name" value="FAS1_domain"/>
</dbReference>
<keyword evidence="8" id="KW-0325">Glycoprotein</keyword>
<evidence type="ECO:0000256" key="9">
    <source>
        <dbReference type="ARBA" id="ARBA00023288"/>
    </source>
</evidence>
<accession>A0ABD3U5G2</accession>
<keyword evidence="5 12" id="KW-0732">Signal</keyword>
<gene>
    <name evidence="14" type="ORF">ACJIZ3_001720</name>
</gene>
<feature type="chain" id="PRO_5044888473" description="FAS1 domain-containing protein" evidence="12">
    <location>
        <begin position="27"/>
        <end position="277"/>
    </location>
</feature>
<keyword evidence="9" id="KW-0449">Lipoprotein</keyword>
<organism evidence="14 15">
    <name type="scientific">Penstemon smallii</name>
    <dbReference type="NCBI Taxonomy" id="265156"/>
    <lineage>
        <taxon>Eukaryota</taxon>
        <taxon>Viridiplantae</taxon>
        <taxon>Streptophyta</taxon>
        <taxon>Embryophyta</taxon>
        <taxon>Tracheophyta</taxon>
        <taxon>Spermatophyta</taxon>
        <taxon>Magnoliopsida</taxon>
        <taxon>eudicotyledons</taxon>
        <taxon>Gunneridae</taxon>
        <taxon>Pentapetalae</taxon>
        <taxon>asterids</taxon>
        <taxon>lamiids</taxon>
        <taxon>Lamiales</taxon>
        <taxon>Plantaginaceae</taxon>
        <taxon>Cheloneae</taxon>
        <taxon>Penstemon</taxon>
    </lineage>
</organism>
<sequence>MSRGPAAALILLSAVILLLSATATSAHNITHMLEEFPEFGVFNGYLSQTNLSGVINRRKSLTVLAISNDHIGPLSGKPVDVLRRLLMTHVILDYYDSSKLNKLKLASKTMVTTLYQSSGTADDQQGFLGIVHTKNGSIGFGSNTVGAPKDAVFLGEVSKLPYNISVLSISHPIFAPGIDPSAPILPPPPKGSLAPPPEEEVPAPPAESPEEDPEPPTNQPPEAAPSPAADAPDSPDDNTPDADSQSQPKSPNAAAKQLVQSLGGFMLAIFASFFIAA</sequence>
<dbReference type="PANTHER" id="PTHR32382">
    <property type="entry name" value="FASCICLIN-LIKE ARABINOGALACTAN PROTEIN"/>
    <property type="match status" value="1"/>
</dbReference>
<comment type="subcellular location">
    <subcellularLocation>
        <location evidence="1">Cell membrane</location>
        <topology evidence="1">Lipid-anchor</topology>
        <topology evidence="1">GPI-anchor</topology>
    </subcellularLocation>
</comment>
<comment type="function">
    <text evidence="10">May be a cell surface adhesion protein.</text>
</comment>
<dbReference type="InterPro" id="IPR033254">
    <property type="entry name" value="Plant_FLA"/>
</dbReference>
<evidence type="ECO:0000256" key="3">
    <source>
        <dbReference type="ARBA" id="ARBA00022475"/>
    </source>
</evidence>
<keyword evidence="3" id="KW-1003">Cell membrane</keyword>
<evidence type="ECO:0000256" key="12">
    <source>
        <dbReference type="SAM" id="SignalP"/>
    </source>
</evidence>
<dbReference type="GO" id="GO:0098552">
    <property type="term" value="C:side of membrane"/>
    <property type="evidence" value="ECO:0007669"/>
    <property type="project" value="UniProtKB-KW"/>
</dbReference>
<name>A0ABD3U5G2_9LAMI</name>
<keyword evidence="15" id="KW-1185">Reference proteome</keyword>
<evidence type="ECO:0000256" key="5">
    <source>
        <dbReference type="ARBA" id="ARBA00022729"/>
    </source>
</evidence>
<evidence type="ECO:0000256" key="10">
    <source>
        <dbReference type="ARBA" id="ARBA00024686"/>
    </source>
</evidence>
<feature type="domain" description="FAS1" evidence="13">
    <location>
        <begin position="26"/>
        <end position="138"/>
    </location>
</feature>
<dbReference type="InterPro" id="IPR036378">
    <property type="entry name" value="FAS1_dom_sf"/>
</dbReference>
<feature type="region of interest" description="Disordered" evidence="11">
    <location>
        <begin position="180"/>
        <end position="255"/>
    </location>
</feature>
<comment type="caution">
    <text evidence="14">The sequence shown here is derived from an EMBL/GenBank/DDBJ whole genome shotgun (WGS) entry which is preliminary data.</text>
</comment>
<keyword evidence="4" id="KW-0336">GPI-anchor</keyword>
<evidence type="ECO:0000313" key="15">
    <source>
        <dbReference type="Proteomes" id="UP001634393"/>
    </source>
</evidence>
<evidence type="ECO:0000256" key="8">
    <source>
        <dbReference type="ARBA" id="ARBA00023180"/>
    </source>
</evidence>
<dbReference type="AlphaFoldDB" id="A0ABD3U5G2"/>
<feature type="compositionally biased region" description="Pro residues" evidence="11">
    <location>
        <begin position="183"/>
        <end position="207"/>
    </location>
</feature>
<protein>
    <recommendedName>
        <fullName evidence="13">FAS1 domain-containing protein</fullName>
    </recommendedName>
</protein>
<dbReference type="PROSITE" id="PS50213">
    <property type="entry name" value="FAS1"/>
    <property type="match status" value="1"/>
</dbReference>
<evidence type="ECO:0000256" key="4">
    <source>
        <dbReference type="ARBA" id="ARBA00022622"/>
    </source>
</evidence>
<dbReference type="Gene3D" id="2.30.180.10">
    <property type="entry name" value="FAS1 domain"/>
    <property type="match status" value="1"/>
</dbReference>
<evidence type="ECO:0000256" key="6">
    <source>
        <dbReference type="ARBA" id="ARBA00022974"/>
    </source>
</evidence>
<keyword evidence="6" id="KW-0654">Proteoglycan</keyword>
<proteinExistence type="inferred from homology"/>
<feature type="signal peptide" evidence="12">
    <location>
        <begin position="1"/>
        <end position="26"/>
    </location>
</feature>
<evidence type="ECO:0000256" key="2">
    <source>
        <dbReference type="ARBA" id="ARBA00007843"/>
    </source>
</evidence>
<comment type="similarity">
    <text evidence="2">Belongs to the fasciclin-like AGP family.</text>
</comment>
<dbReference type="EMBL" id="JBJXBP010000002">
    <property type="protein sequence ID" value="KAL3844317.1"/>
    <property type="molecule type" value="Genomic_DNA"/>
</dbReference>
<evidence type="ECO:0000256" key="11">
    <source>
        <dbReference type="SAM" id="MobiDB-lite"/>
    </source>
</evidence>
<dbReference type="GO" id="GO:0005886">
    <property type="term" value="C:plasma membrane"/>
    <property type="evidence" value="ECO:0007669"/>
    <property type="project" value="UniProtKB-SubCell"/>
</dbReference>
<evidence type="ECO:0000256" key="7">
    <source>
        <dbReference type="ARBA" id="ARBA00023136"/>
    </source>
</evidence>
<dbReference type="Proteomes" id="UP001634393">
    <property type="component" value="Unassembled WGS sequence"/>
</dbReference>
<dbReference type="SUPFAM" id="SSF82153">
    <property type="entry name" value="FAS1 domain"/>
    <property type="match status" value="1"/>
</dbReference>
<dbReference type="FunFam" id="2.30.180.10:FF:000015">
    <property type="entry name" value="Fasciclin-like arabinogalactan protein 3"/>
    <property type="match status" value="1"/>
</dbReference>
<keyword evidence="7" id="KW-0472">Membrane</keyword>
<evidence type="ECO:0000259" key="13">
    <source>
        <dbReference type="PROSITE" id="PS50213"/>
    </source>
</evidence>
<feature type="compositionally biased region" description="Pro residues" evidence="11">
    <location>
        <begin position="215"/>
        <end position="224"/>
    </location>
</feature>
<evidence type="ECO:0000256" key="1">
    <source>
        <dbReference type="ARBA" id="ARBA00004609"/>
    </source>
</evidence>